<evidence type="ECO:0000313" key="3">
    <source>
        <dbReference type="Proteomes" id="UP000235371"/>
    </source>
</evidence>
<reference evidence="2 3" key="1">
    <citation type="submission" date="2016-04" db="EMBL/GenBank/DDBJ databases">
        <title>A degradative enzymes factory behind the ericoid mycorrhizal symbiosis.</title>
        <authorList>
            <consortium name="DOE Joint Genome Institute"/>
            <person name="Martino E."/>
            <person name="Morin E."/>
            <person name="Grelet G."/>
            <person name="Kuo A."/>
            <person name="Kohler A."/>
            <person name="Daghino S."/>
            <person name="Barry K."/>
            <person name="Choi C."/>
            <person name="Cichocki N."/>
            <person name="Clum A."/>
            <person name="Copeland A."/>
            <person name="Hainaut M."/>
            <person name="Haridas S."/>
            <person name="Labutti K."/>
            <person name="Lindquist E."/>
            <person name="Lipzen A."/>
            <person name="Khouja H.-R."/>
            <person name="Murat C."/>
            <person name="Ohm R."/>
            <person name="Olson A."/>
            <person name="Spatafora J."/>
            <person name="Veneault-Fourrey C."/>
            <person name="Henrissat B."/>
            <person name="Grigoriev I."/>
            <person name="Martin F."/>
            <person name="Perotto S."/>
        </authorList>
    </citation>
    <scope>NUCLEOTIDE SEQUENCE [LARGE SCALE GENOMIC DNA]</scope>
    <source>
        <strain evidence="2 3">E</strain>
    </source>
</reference>
<dbReference type="PROSITE" id="PS51257">
    <property type="entry name" value="PROKAR_LIPOPROTEIN"/>
    <property type="match status" value="1"/>
</dbReference>
<dbReference type="InParanoid" id="A0A2J6SLM7"/>
<evidence type="ECO:0000313" key="2">
    <source>
        <dbReference type="EMBL" id="PMD51672.1"/>
    </source>
</evidence>
<proteinExistence type="predicted"/>
<feature type="chain" id="PRO_5014375140" evidence="1">
    <location>
        <begin position="18"/>
        <end position="93"/>
    </location>
</feature>
<organism evidence="2 3">
    <name type="scientific">Hyaloscypha bicolor E</name>
    <dbReference type="NCBI Taxonomy" id="1095630"/>
    <lineage>
        <taxon>Eukaryota</taxon>
        <taxon>Fungi</taxon>
        <taxon>Dikarya</taxon>
        <taxon>Ascomycota</taxon>
        <taxon>Pezizomycotina</taxon>
        <taxon>Leotiomycetes</taxon>
        <taxon>Helotiales</taxon>
        <taxon>Hyaloscyphaceae</taxon>
        <taxon>Hyaloscypha</taxon>
        <taxon>Hyaloscypha bicolor</taxon>
    </lineage>
</organism>
<keyword evidence="1" id="KW-0732">Signal</keyword>
<name>A0A2J6SLM7_9HELO</name>
<dbReference type="EMBL" id="KZ613912">
    <property type="protein sequence ID" value="PMD51672.1"/>
    <property type="molecule type" value="Genomic_DNA"/>
</dbReference>
<dbReference type="GeneID" id="36589851"/>
<keyword evidence="3" id="KW-1185">Reference proteome</keyword>
<dbReference type="Proteomes" id="UP000235371">
    <property type="component" value="Unassembled WGS sequence"/>
</dbReference>
<dbReference type="RefSeq" id="XP_024728576.1">
    <property type="nucleotide sequence ID" value="XM_024881774.1"/>
</dbReference>
<accession>A0A2J6SLM7</accession>
<dbReference type="AlphaFoldDB" id="A0A2J6SLM7"/>
<gene>
    <name evidence="2" type="ORF">K444DRAFT_620758</name>
</gene>
<protein>
    <submittedName>
        <fullName evidence="2">Uncharacterized protein</fullName>
    </submittedName>
</protein>
<evidence type="ECO:0000256" key="1">
    <source>
        <dbReference type="SAM" id="SignalP"/>
    </source>
</evidence>
<feature type="signal peptide" evidence="1">
    <location>
        <begin position="1"/>
        <end position="17"/>
    </location>
</feature>
<sequence length="93" mass="9782">MWRVICCVGSCLALALPALPGLALQACRLAAISLPEITRPTPYLSAPLAGSTRFLSFHTVLHIPLHQLDEAGPGLGWAGLVSLPRGDLANQLT</sequence>